<dbReference type="InterPro" id="IPR007881">
    <property type="entry name" value="UNC-50"/>
</dbReference>
<feature type="transmembrane region" description="Helical" evidence="1">
    <location>
        <begin position="63"/>
        <end position="87"/>
    </location>
</feature>
<reference evidence="2" key="1">
    <citation type="submission" date="2018-02" db="EMBL/GenBank/DDBJ databases">
        <title>Rhizophora mucronata_Transcriptome.</title>
        <authorList>
            <person name="Meera S.P."/>
            <person name="Sreeshan A."/>
            <person name="Augustine A."/>
        </authorList>
    </citation>
    <scope>NUCLEOTIDE SEQUENCE</scope>
    <source>
        <tissue evidence="2">Leaf</tissue>
    </source>
</reference>
<dbReference type="Pfam" id="PF05216">
    <property type="entry name" value="UNC-50"/>
    <property type="match status" value="1"/>
</dbReference>
<accession>A0A2P2ITG3</accession>
<keyword evidence="1" id="KW-0812">Transmembrane</keyword>
<dbReference type="EMBL" id="GGEC01004029">
    <property type="protein sequence ID" value="MBW84512.1"/>
    <property type="molecule type" value="Transcribed_RNA"/>
</dbReference>
<dbReference type="AlphaFoldDB" id="A0A2P2ITG3"/>
<dbReference type="EMBL" id="GGEC01004030">
    <property type="protein sequence ID" value="MBW84513.1"/>
    <property type="molecule type" value="Transcribed_RNA"/>
</dbReference>
<feature type="transmembrane region" description="Helical" evidence="1">
    <location>
        <begin position="25"/>
        <end position="43"/>
    </location>
</feature>
<evidence type="ECO:0000256" key="1">
    <source>
        <dbReference type="SAM" id="Phobius"/>
    </source>
</evidence>
<feature type="transmembrane region" description="Helical" evidence="1">
    <location>
        <begin position="99"/>
        <end position="117"/>
    </location>
</feature>
<protein>
    <submittedName>
        <fullName evidence="2">Protein unc-50 homolog</fullName>
    </submittedName>
</protein>
<organism evidence="2">
    <name type="scientific">Rhizophora mucronata</name>
    <name type="common">Asiatic mangrove</name>
    <dbReference type="NCBI Taxonomy" id="61149"/>
    <lineage>
        <taxon>Eukaryota</taxon>
        <taxon>Viridiplantae</taxon>
        <taxon>Streptophyta</taxon>
        <taxon>Embryophyta</taxon>
        <taxon>Tracheophyta</taxon>
        <taxon>Spermatophyta</taxon>
        <taxon>Magnoliopsida</taxon>
        <taxon>eudicotyledons</taxon>
        <taxon>Gunneridae</taxon>
        <taxon>Pentapetalae</taxon>
        <taxon>rosids</taxon>
        <taxon>fabids</taxon>
        <taxon>Malpighiales</taxon>
        <taxon>Rhizophoraceae</taxon>
        <taxon>Rhizophora</taxon>
    </lineage>
</organism>
<name>A0A2P2ITG3_RHIMU</name>
<keyword evidence="1" id="KW-0472">Membrane</keyword>
<sequence length="175" mass="20035">MPCMSSSILLYYDASLSVCASSSTLLLSLSLHFCFFFCSLFLSPPQFSLYSHEINNLRDFVVVIHYFLSPIFTAHGFLPLLISNFLFVAAASYYHCLNFLGYDGKLILMFWFCFSIINKGSKLDLMIAFNGMCYNDIILCFLMVKSCLFTPRFHFIISRTNGCILYLTLEPSPFK</sequence>
<evidence type="ECO:0000313" key="2">
    <source>
        <dbReference type="EMBL" id="MBW84513.1"/>
    </source>
</evidence>
<proteinExistence type="predicted"/>
<keyword evidence="1" id="KW-1133">Transmembrane helix</keyword>
<feature type="transmembrane region" description="Helical" evidence="1">
    <location>
        <begin position="123"/>
        <end position="144"/>
    </location>
</feature>